<name>A0A4Y2R3N5_ARAVE</name>
<reference evidence="1 2" key="1">
    <citation type="journal article" date="2019" name="Sci. Rep.">
        <title>Orb-weaving spider Araneus ventricosus genome elucidates the spidroin gene catalogue.</title>
        <authorList>
            <person name="Kono N."/>
            <person name="Nakamura H."/>
            <person name="Ohtoshi R."/>
            <person name="Moran D.A.P."/>
            <person name="Shinohara A."/>
            <person name="Yoshida Y."/>
            <person name="Fujiwara M."/>
            <person name="Mori M."/>
            <person name="Tomita M."/>
            <person name="Arakawa K."/>
        </authorList>
    </citation>
    <scope>NUCLEOTIDE SEQUENCE [LARGE SCALE GENOMIC DNA]</scope>
</reference>
<gene>
    <name evidence="1" type="ORF">AVEN_231708_1</name>
</gene>
<protein>
    <submittedName>
        <fullName evidence="1">Uncharacterized protein</fullName>
    </submittedName>
</protein>
<keyword evidence="2" id="KW-1185">Reference proteome</keyword>
<dbReference type="AlphaFoldDB" id="A0A4Y2R3N5"/>
<organism evidence="1 2">
    <name type="scientific">Araneus ventricosus</name>
    <name type="common">Orbweaver spider</name>
    <name type="synonym">Epeira ventricosa</name>
    <dbReference type="NCBI Taxonomy" id="182803"/>
    <lineage>
        <taxon>Eukaryota</taxon>
        <taxon>Metazoa</taxon>
        <taxon>Ecdysozoa</taxon>
        <taxon>Arthropoda</taxon>
        <taxon>Chelicerata</taxon>
        <taxon>Arachnida</taxon>
        <taxon>Araneae</taxon>
        <taxon>Araneomorphae</taxon>
        <taxon>Entelegynae</taxon>
        <taxon>Araneoidea</taxon>
        <taxon>Araneidae</taxon>
        <taxon>Araneus</taxon>
    </lineage>
</organism>
<evidence type="ECO:0000313" key="1">
    <source>
        <dbReference type="EMBL" id="GBN70208.1"/>
    </source>
</evidence>
<accession>A0A4Y2R3N5</accession>
<dbReference type="Proteomes" id="UP000499080">
    <property type="component" value="Unassembled WGS sequence"/>
</dbReference>
<dbReference type="EMBL" id="BGPR01015679">
    <property type="protein sequence ID" value="GBN70208.1"/>
    <property type="molecule type" value="Genomic_DNA"/>
</dbReference>
<comment type="caution">
    <text evidence="1">The sequence shown here is derived from an EMBL/GenBank/DDBJ whole genome shotgun (WGS) entry which is preliminary data.</text>
</comment>
<proteinExistence type="predicted"/>
<evidence type="ECO:0000313" key="2">
    <source>
        <dbReference type="Proteomes" id="UP000499080"/>
    </source>
</evidence>
<sequence>MSLAQLYTICLDRIHGYLKVGMWNFYFENNPLSELLTLVVHNLMDLTQSSGQDPPKVGDVLVLLTSGRLRRLDLCPFQLEEDWNSIAHRIGFNSFLYNIISWNPYLEELYLVILPDFEVLRKCQNLQILRIYKLCILGIRFVTIFFL</sequence>